<dbReference type="EMBL" id="CZPT02001851">
    <property type="protein sequence ID" value="SCU72369.1"/>
    <property type="molecule type" value="Genomic_DNA"/>
</dbReference>
<feature type="region of interest" description="Disordered" evidence="1">
    <location>
        <begin position="298"/>
        <end position="320"/>
    </location>
</feature>
<proteinExistence type="predicted"/>
<feature type="compositionally biased region" description="Polar residues" evidence="1">
    <location>
        <begin position="54"/>
        <end position="73"/>
    </location>
</feature>
<dbReference type="AlphaFoldDB" id="A0A1G4IIP0"/>
<evidence type="ECO:0000256" key="1">
    <source>
        <dbReference type="SAM" id="MobiDB-lite"/>
    </source>
</evidence>
<evidence type="ECO:0000313" key="3">
    <source>
        <dbReference type="Proteomes" id="UP000195570"/>
    </source>
</evidence>
<dbReference type="GeneID" id="92377885"/>
<comment type="caution">
    <text evidence="2">The sequence shown here is derived from an EMBL/GenBank/DDBJ whole genome shotgun (WGS) entry which is preliminary data.</text>
</comment>
<feature type="region of interest" description="Disordered" evidence="1">
    <location>
        <begin position="54"/>
        <end position="87"/>
    </location>
</feature>
<keyword evidence="3" id="KW-1185">Reference proteome</keyword>
<evidence type="ECO:0008006" key="4">
    <source>
        <dbReference type="Google" id="ProtNLM"/>
    </source>
</evidence>
<organism evidence="2 3">
    <name type="scientific">Trypanosoma equiperdum</name>
    <dbReference type="NCBI Taxonomy" id="5694"/>
    <lineage>
        <taxon>Eukaryota</taxon>
        <taxon>Discoba</taxon>
        <taxon>Euglenozoa</taxon>
        <taxon>Kinetoplastea</taxon>
        <taxon>Metakinetoplastina</taxon>
        <taxon>Trypanosomatida</taxon>
        <taxon>Trypanosomatidae</taxon>
        <taxon>Trypanosoma</taxon>
    </lineage>
</organism>
<evidence type="ECO:0000313" key="2">
    <source>
        <dbReference type="EMBL" id="SCU72369.1"/>
    </source>
</evidence>
<protein>
    <recommendedName>
        <fullName evidence="4">Present in the outer mitochondrial membrane proteome 34</fullName>
    </recommendedName>
</protein>
<dbReference type="Proteomes" id="UP000195570">
    <property type="component" value="Unassembled WGS sequence"/>
</dbReference>
<name>A0A1G4IIP0_TRYEQ</name>
<accession>A0A1G4IIP0</accession>
<dbReference type="VEuPathDB" id="TriTrypDB:TEOVI_000394500"/>
<reference evidence="2" key="1">
    <citation type="submission" date="2016-09" db="EMBL/GenBank/DDBJ databases">
        <authorList>
            <person name="Hebert L."/>
            <person name="Moumen B."/>
        </authorList>
    </citation>
    <scope>NUCLEOTIDE SEQUENCE [LARGE SCALE GENOMIC DNA]</scope>
    <source>
        <strain evidence="2">OVI</strain>
    </source>
</reference>
<sequence length="853" mass="92614">MSTGPSTTLAGSGCLTVALAGAAVVVSAVTYISNKRRSALSTIAANRGGFQSVSVQPQTKGNVAGQDASSANNRGVPHSTFPQSNTGPTNRSYYYAFAERHVKRHNATTMEWRDDVLGVRMLFSPILFAVETEERQAPLLLVGLRYLRQPEHRVAITFEYCETEETAENYRELSLERVCDCAKLLSGTGNIRIGSAQLPSAEYCYLDRGNKLRFALSVFLTSKRLAVTAQYIADTRVKSVLPTAFNELVRSIQFSEPRSSPSYLLCAEPRLGLGFRLPLDFVMDEHLRELLTIAEETTVTSATPRASGGEGPNGSASHSALRRIDKEGRNSSNGPRAAGNAAPSTPDVLWGFSVPHQLPDLCAVEHATGGGRYGFLGNGETNGNSDSVSVQFATISSLGPRRIVVVACYEPLPAGNFSWQTFFEHHLRAVVRRFSVHHSTDGSNAYSVSVVRSNDELQCAKSGKQRNFVVQLQQIMVPTNGDSAGEDDPNPTLQLEGALCVQEVLIDPNNVCAAHLRHPQGRRSDGDAVSPTDLMHMHTDKAGPSGEAFISAYLSVFCLRIRSECVSMCFLFPTACHTLEEVVTFCRRTIDTMSLGNHYGQSTSLIYCNKRHEVLPFSILLNPACAAAAATVVVREPIMGEPLAAFCVGGMDGLTVHLRVFPIPFVAHTSQVARRRATSRLEKLVRDYLLRLPGRVCVHHWETTMLGASAALEVHYEQLCDSDDDDGDSDSFVMDNDMGRFNPFSFLGSPYCHEGHDMEGAECPQEQHTPVIGMSASAVGSSVLSRSAEHMLLRAPSLDSREESTTLQVAVVVCCEGCAFLFLASLEGYPLAAVRQVVRQFASNLSVSTGVTA</sequence>
<gene>
    <name evidence="2" type="ORF">TEOVI_000394500</name>
</gene>
<dbReference type="RefSeq" id="XP_067082876.1">
    <property type="nucleotide sequence ID" value="XM_067226775.1"/>
</dbReference>